<feature type="transmembrane region" description="Helical" evidence="1">
    <location>
        <begin position="12"/>
        <end position="33"/>
    </location>
</feature>
<comment type="caution">
    <text evidence="2">The sequence shown here is derived from an EMBL/GenBank/DDBJ whole genome shotgun (WGS) entry which is preliminary data.</text>
</comment>
<dbReference type="EMBL" id="JAVALS010000023">
    <property type="protein sequence ID" value="MDP5228727.1"/>
    <property type="molecule type" value="Genomic_DNA"/>
</dbReference>
<organism evidence="2 3">
    <name type="scientific">Arthrobacter horti</name>
    <dbReference type="NCBI Taxonomy" id="3068273"/>
    <lineage>
        <taxon>Bacteria</taxon>
        <taxon>Bacillati</taxon>
        <taxon>Actinomycetota</taxon>
        <taxon>Actinomycetes</taxon>
        <taxon>Micrococcales</taxon>
        <taxon>Micrococcaceae</taxon>
        <taxon>Arthrobacter</taxon>
    </lineage>
</organism>
<evidence type="ECO:0000313" key="3">
    <source>
        <dbReference type="Proteomes" id="UP001232725"/>
    </source>
</evidence>
<accession>A0ABT9ITR4</accession>
<feature type="transmembrane region" description="Helical" evidence="1">
    <location>
        <begin position="97"/>
        <end position="114"/>
    </location>
</feature>
<evidence type="ECO:0000313" key="2">
    <source>
        <dbReference type="EMBL" id="MDP5228727.1"/>
    </source>
</evidence>
<name>A0ABT9ITR4_9MICC</name>
<keyword evidence="1" id="KW-0812">Transmembrane</keyword>
<dbReference type="RefSeq" id="WP_305997772.1">
    <property type="nucleotide sequence ID" value="NZ_JAVALS010000023.1"/>
</dbReference>
<reference evidence="2 3" key="1">
    <citation type="submission" date="2023-08" db="EMBL/GenBank/DDBJ databases">
        <title>Arthrobacter horti sp. nov., isolated from forest soil.</title>
        <authorList>
            <person name="Park M."/>
        </authorList>
    </citation>
    <scope>NUCLEOTIDE SEQUENCE [LARGE SCALE GENOMIC DNA]</scope>
    <source>
        <strain evidence="2 3">YJM1</strain>
    </source>
</reference>
<keyword evidence="1" id="KW-0472">Membrane</keyword>
<feature type="transmembrane region" description="Helical" evidence="1">
    <location>
        <begin position="71"/>
        <end position="91"/>
    </location>
</feature>
<protein>
    <submittedName>
        <fullName evidence="2">Uncharacterized protein</fullName>
    </submittedName>
</protein>
<feature type="transmembrane region" description="Helical" evidence="1">
    <location>
        <begin position="39"/>
        <end position="59"/>
    </location>
</feature>
<keyword evidence="1" id="KW-1133">Transmembrane helix</keyword>
<dbReference type="Proteomes" id="UP001232725">
    <property type="component" value="Unassembled WGS sequence"/>
</dbReference>
<keyword evidence="3" id="KW-1185">Reference proteome</keyword>
<proteinExistence type="predicted"/>
<evidence type="ECO:0000256" key="1">
    <source>
        <dbReference type="SAM" id="Phobius"/>
    </source>
</evidence>
<gene>
    <name evidence="2" type="ORF">Q9R02_16345</name>
</gene>
<sequence length="170" mass="18719">MMLSLSGRLQTRLLLAVFVALPWALLAGTWFGVSRAGAVLMVLLMTGLGLLWELVYHGLQQRRWDKDWPSLLALLSGAAEYAALRLVLLLLGVDEPAAGAGWFFVSAWLLLWVIQQGPLRVLAPRWRFQGGRAVQLKARRRPTGRRAAVRHATAVDAGVSGAERRRTEAG</sequence>